<keyword evidence="2" id="KW-1185">Reference proteome</keyword>
<evidence type="ECO:0000313" key="2">
    <source>
        <dbReference type="Proteomes" id="UP001501074"/>
    </source>
</evidence>
<dbReference type="EMBL" id="BAAAZO010000005">
    <property type="protein sequence ID" value="GAA3613898.1"/>
    <property type="molecule type" value="Genomic_DNA"/>
</dbReference>
<reference evidence="2" key="1">
    <citation type="journal article" date="2019" name="Int. J. Syst. Evol. Microbiol.">
        <title>The Global Catalogue of Microorganisms (GCM) 10K type strain sequencing project: providing services to taxonomists for standard genome sequencing and annotation.</title>
        <authorList>
            <consortium name="The Broad Institute Genomics Platform"/>
            <consortium name="The Broad Institute Genome Sequencing Center for Infectious Disease"/>
            <person name="Wu L."/>
            <person name="Ma J."/>
        </authorList>
    </citation>
    <scope>NUCLEOTIDE SEQUENCE [LARGE SCALE GENOMIC DNA]</scope>
    <source>
        <strain evidence="2">JCM 16902</strain>
    </source>
</reference>
<accession>A0ABP6ZME1</accession>
<dbReference type="RefSeq" id="WP_231487688.1">
    <property type="nucleotide sequence ID" value="NZ_BAAAZO010000005.1"/>
</dbReference>
<proteinExistence type="predicted"/>
<evidence type="ECO:0000313" key="1">
    <source>
        <dbReference type="EMBL" id="GAA3613898.1"/>
    </source>
</evidence>
<protein>
    <recommendedName>
        <fullName evidence="3">RHS repeat-associated core domain-containing protein</fullName>
    </recommendedName>
</protein>
<dbReference type="Proteomes" id="UP001501074">
    <property type="component" value="Unassembled WGS sequence"/>
</dbReference>
<evidence type="ECO:0008006" key="3">
    <source>
        <dbReference type="Google" id="ProtNLM"/>
    </source>
</evidence>
<sequence length="165" mass="18664">MGGFVLMGVRLYVPRTARFLSIDPVLGGNENAYVYPNDPVNKFDITGMCWSWAKNACRRYNDMKRHPNYVNVKTSAQVGWGVYSVIDPFKKGIVKNLRHPKELLSWGKKTCKGGASFGCASSVFGAGGLKSSWKSYRKSMKYGQEWRRQGTITGRDAVERKYGYR</sequence>
<dbReference type="Gene3D" id="2.180.10.10">
    <property type="entry name" value="RHS repeat-associated core"/>
    <property type="match status" value="1"/>
</dbReference>
<comment type="caution">
    <text evidence="1">The sequence shown here is derived from an EMBL/GenBank/DDBJ whole genome shotgun (WGS) entry which is preliminary data.</text>
</comment>
<dbReference type="InterPro" id="IPR022385">
    <property type="entry name" value="Rhs_assc_core"/>
</dbReference>
<dbReference type="NCBIfam" id="TIGR03696">
    <property type="entry name" value="Rhs_assc_core"/>
    <property type="match status" value="1"/>
</dbReference>
<name>A0ABP6ZME1_9ACTN</name>
<organism evidence="1 2">
    <name type="scientific">Kineosporia mesophila</name>
    <dbReference type="NCBI Taxonomy" id="566012"/>
    <lineage>
        <taxon>Bacteria</taxon>
        <taxon>Bacillati</taxon>
        <taxon>Actinomycetota</taxon>
        <taxon>Actinomycetes</taxon>
        <taxon>Kineosporiales</taxon>
        <taxon>Kineosporiaceae</taxon>
        <taxon>Kineosporia</taxon>
    </lineage>
</organism>
<gene>
    <name evidence="1" type="ORF">GCM10022223_32650</name>
</gene>